<feature type="domain" description="DUF2520" evidence="2">
    <location>
        <begin position="122"/>
        <end position="225"/>
    </location>
</feature>
<dbReference type="EMBL" id="QQAX01000003">
    <property type="protein sequence ID" value="RDI48105.1"/>
    <property type="molecule type" value="Genomic_DNA"/>
</dbReference>
<dbReference type="Gene3D" id="1.10.1040.20">
    <property type="entry name" value="ProC-like, C-terminal domain"/>
    <property type="match status" value="1"/>
</dbReference>
<proteinExistence type="predicted"/>
<dbReference type="InterPro" id="IPR008927">
    <property type="entry name" value="6-PGluconate_DH-like_C_sf"/>
</dbReference>
<keyword evidence="4" id="KW-1185">Reference proteome</keyword>
<dbReference type="Gene3D" id="3.40.50.720">
    <property type="entry name" value="NAD(P)-binding Rossmann-like Domain"/>
    <property type="match status" value="1"/>
</dbReference>
<reference evidence="3 4" key="1">
    <citation type="submission" date="2018-07" db="EMBL/GenBank/DDBJ databases">
        <title>Genomic Encyclopedia of Type Strains, Phase IV (KMG-IV): sequencing the most valuable type-strain genomes for metagenomic binning, comparative biology and taxonomic classification.</title>
        <authorList>
            <person name="Goeker M."/>
        </authorList>
    </citation>
    <scope>NUCLEOTIDE SEQUENCE [LARGE SCALE GENOMIC DNA]</scope>
    <source>
        <strain evidence="3 4">DSM 16500</strain>
    </source>
</reference>
<accession>A0A370GWP3</accession>
<name>A0A370GWP3_9COXI</name>
<dbReference type="RefSeq" id="WP_114833584.1">
    <property type="nucleotide sequence ID" value="NZ_LR699114.1"/>
</dbReference>
<evidence type="ECO:0000313" key="4">
    <source>
        <dbReference type="Proteomes" id="UP000254720"/>
    </source>
</evidence>
<dbReference type="PANTHER" id="PTHR40459">
    <property type="entry name" value="CONSERVED HYPOTHETICAL ALANINE AND LEUCINE RICH PROTEIN"/>
    <property type="match status" value="1"/>
</dbReference>
<keyword evidence="1" id="KW-0560">Oxidoreductase</keyword>
<dbReference type="Pfam" id="PF10728">
    <property type="entry name" value="DUF2520"/>
    <property type="match status" value="1"/>
</dbReference>
<dbReference type="AlphaFoldDB" id="A0A370GWP3"/>
<sequence length="239" mass="27319">MRQVPHYLLIGNGRVARHLRHYFSQLNISFDHWHRHEPIARLEQLRDRASHILLLIKDSAIDAFILQHLADTSALKIHFSGCLVSPLACGAHPLMTFNTSLYSLEQYHQIPFVIDHDAPDFTELLPGIPNQHVRLHTSLKSKYHAFCVLSGNFSSLLWQKLFQAFEKELNLPALIAHPYLFQQMHNLVSDPASALSGPLTRNDIDTIEKNLAALASDPFQEVYKSFVHCFQQLKERGSI</sequence>
<dbReference type="SUPFAM" id="SSF48179">
    <property type="entry name" value="6-phosphogluconate dehydrogenase C-terminal domain-like"/>
    <property type="match status" value="1"/>
</dbReference>
<dbReference type="PANTHER" id="PTHR40459:SF1">
    <property type="entry name" value="CONSERVED HYPOTHETICAL ALANINE AND LEUCINE RICH PROTEIN"/>
    <property type="match status" value="1"/>
</dbReference>
<organism evidence="3 4">
    <name type="scientific">Aquicella lusitana</name>
    <dbReference type="NCBI Taxonomy" id="254246"/>
    <lineage>
        <taxon>Bacteria</taxon>
        <taxon>Pseudomonadati</taxon>
        <taxon>Pseudomonadota</taxon>
        <taxon>Gammaproteobacteria</taxon>
        <taxon>Legionellales</taxon>
        <taxon>Coxiellaceae</taxon>
        <taxon>Aquicella</taxon>
    </lineage>
</organism>
<comment type="caution">
    <text evidence="3">The sequence shown here is derived from an EMBL/GenBank/DDBJ whole genome shotgun (WGS) entry which is preliminary data.</text>
</comment>
<dbReference type="GO" id="GO:0016491">
    <property type="term" value="F:oxidoreductase activity"/>
    <property type="evidence" value="ECO:0007669"/>
    <property type="project" value="UniProtKB-KW"/>
</dbReference>
<gene>
    <name evidence="3" type="ORF">C8D86_10370</name>
</gene>
<dbReference type="InterPro" id="IPR018931">
    <property type="entry name" value="DUF2520"/>
</dbReference>
<protein>
    <submittedName>
        <fullName evidence="3">Uncharacterized protein DUF2520</fullName>
    </submittedName>
</protein>
<dbReference type="OrthoDB" id="8650434at2"/>
<dbReference type="InterPro" id="IPR037108">
    <property type="entry name" value="TM1727-like_C_sf"/>
</dbReference>
<evidence type="ECO:0000256" key="1">
    <source>
        <dbReference type="ARBA" id="ARBA00023002"/>
    </source>
</evidence>
<dbReference type="Proteomes" id="UP000254720">
    <property type="component" value="Unassembled WGS sequence"/>
</dbReference>
<evidence type="ECO:0000259" key="2">
    <source>
        <dbReference type="Pfam" id="PF10728"/>
    </source>
</evidence>
<evidence type="ECO:0000313" key="3">
    <source>
        <dbReference type="EMBL" id="RDI48105.1"/>
    </source>
</evidence>